<name>A0ABN9T1M2_9DINO</name>
<evidence type="ECO:0000313" key="3">
    <source>
        <dbReference type="Proteomes" id="UP001189429"/>
    </source>
</evidence>
<dbReference type="EMBL" id="CAUYUJ010014251">
    <property type="protein sequence ID" value="CAK0838844.1"/>
    <property type="molecule type" value="Genomic_DNA"/>
</dbReference>
<keyword evidence="3" id="KW-1185">Reference proteome</keyword>
<feature type="compositionally biased region" description="Pro residues" evidence="1">
    <location>
        <begin position="214"/>
        <end position="224"/>
    </location>
</feature>
<evidence type="ECO:0000313" key="2">
    <source>
        <dbReference type="EMBL" id="CAK0838844.1"/>
    </source>
</evidence>
<feature type="region of interest" description="Disordered" evidence="1">
    <location>
        <begin position="24"/>
        <end position="115"/>
    </location>
</feature>
<accession>A0ABN9T1M2</accession>
<feature type="non-terminal residue" evidence="2">
    <location>
        <position position="1"/>
    </location>
</feature>
<feature type="compositionally biased region" description="Basic and acidic residues" evidence="1">
    <location>
        <begin position="154"/>
        <end position="165"/>
    </location>
</feature>
<proteinExistence type="predicted"/>
<organism evidence="2 3">
    <name type="scientific">Prorocentrum cordatum</name>
    <dbReference type="NCBI Taxonomy" id="2364126"/>
    <lineage>
        <taxon>Eukaryota</taxon>
        <taxon>Sar</taxon>
        <taxon>Alveolata</taxon>
        <taxon>Dinophyceae</taxon>
        <taxon>Prorocentrales</taxon>
        <taxon>Prorocentraceae</taxon>
        <taxon>Prorocentrum</taxon>
    </lineage>
</organism>
<dbReference type="Proteomes" id="UP001189429">
    <property type="component" value="Unassembled WGS sequence"/>
</dbReference>
<evidence type="ECO:0000256" key="1">
    <source>
        <dbReference type="SAM" id="MobiDB-lite"/>
    </source>
</evidence>
<feature type="compositionally biased region" description="Basic and acidic residues" evidence="1">
    <location>
        <begin position="31"/>
        <end position="41"/>
    </location>
</feature>
<comment type="caution">
    <text evidence="2">The sequence shown here is derived from an EMBL/GenBank/DDBJ whole genome shotgun (WGS) entry which is preliminary data.</text>
</comment>
<reference evidence="2" key="1">
    <citation type="submission" date="2023-10" db="EMBL/GenBank/DDBJ databases">
        <authorList>
            <person name="Chen Y."/>
            <person name="Shah S."/>
            <person name="Dougan E. K."/>
            <person name="Thang M."/>
            <person name="Chan C."/>
        </authorList>
    </citation>
    <scope>NUCLEOTIDE SEQUENCE [LARGE SCALE GENOMIC DNA]</scope>
</reference>
<feature type="region of interest" description="Disordered" evidence="1">
    <location>
        <begin position="141"/>
        <end position="287"/>
    </location>
</feature>
<protein>
    <submittedName>
        <fullName evidence="2">Uncharacterized protein</fullName>
    </submittedName>
</protein>
<gene>
    <name evidence="2" type="ORF">PCOR1329_LOCUS34699</name>
</gene>
<sequence length="560" mass="61030">VQQMQAQIDTLLAQRAMLGMPMPTSPLLGVKQDDFEMKSEAGDDDAAAEALAGDLAQAVGPPAEEAAAPDDAAASEEESEVPAAQADPTQAPEASGSEDGGDDLPLVRAELAEEEDMFQRNQRELKQLRERQAELQRVLEMAEDTERRIKKKRADREQAARDRGASRMAASLEPVPVPKRSRVDEVLGRGRDTVSAELDAELASGPSSAAVTPFPRPSETPPSAPMKQPVDQKSALADISNAVAEKLRNDPSSLTEDTAGHNFVPRGLDTGAEQQAGEQGPHDEASTDELETMLEEMKGKRGAGDVEIRLAVAKQSYNFGMRSAIGNKLDRDLKANPAKALEWKQDKSKDKEDFKKKWLLEKWSELPTTKRTFTTTHTEDWRERGELMTFLKMAYEEGGPAGQTDPGTLEACMRTVKRCIDLGYPYAQRDPQNGVLKFLYFRLIYQESFKREWPKTIAQTKGPKAIENGSSGTAGGGGAADVVQKQLATAKKLTEAIKGALSAGKAMLDDIKEKAEFKWARTDEVEGLMDAKEQALRTAARSIALASMLMSNTELAQATD</sequence>
<feature type="compositionally biased region" description="Low complexity" evidence="1">
    <location>
        <begin position="48"/>
        <end position="72"/>
    </location>
</feature>
<feature type="compositionally biased region" description="Basic and acidic residues" evidence="1">
    <location>
        <begin position="181"/>
        <end position="194"/>
    </location>
</feature>